<accession>A0A2P6P2R9</accession>
<dbReference type="GO" id="GO:0000160">
    <property type="term" value="P:phosphorelay signal transduction system"/>
    <property type="evidence" value="ECO:0007669"/>
    <property type="project" value="UniProtKB-KW"/>
</dbReference>
<reference evidence="6 7" key="1">
    <citation type="journal article" date="2018" name="Nat. Genet.">
        <title>The Rosa genome provides new insights in the design of modern roses.</title>
        <authorList>
            <person name="Bendahmane M."/>
        </authorList>
    </citation>
    <scope>NUCLEOTIDE SEQUENCE [LARGE SCALE GENOMIC DNA]</scope>
    <source>
        <strain evidence="7">cv. Old Blush</strain>
    </source>
</reference>
<name>A0A2P6P2R9_ROSCH</name>
<comment type="caution">
    <text evidence="4">Lacks conserved residue(s) required for the propagation of feature annotation.</text>
</comment>
<comment type="caution">
    <text evidence="6">The sequence shown here is derived from an EMBL/GenBank/DDBJ whole genome shotgun (WGS) entry which is preliminary data.</text>
</comment>
<gene>
    <name evidence="6" type="ORF">RchiOBHm_Chr7g0181991</name>
</gene>
<proteinExistence type="predicted"/>
<dbReference type="InterPro" id="IPR011006">
    <property type="entry name" value="CheY-like_superfamily"/>
</dbReference>
<dbReference type="OrthoDB" id="60033at2759"/>
<dbReference type="PROSITE" id="PS50110">
    <property type="entry name" value="RESPONSE_REGULATORY"/>
    <property type="match status" value="1"/>
</dbReference>
<evidence type="ECO:0000256" key="2">
    <source>
        <dbReference type="ARBA" id="ARBA00023015"/>
    </source>
</evidence>
<keyword evidence="7" id="KW-1185">Reference proteome</keyword>
<dbReference type="Proteomes" id="UP000238479">
    <property type="component" value="Chromosome 7"/>
</dbReference>
<dbReference type="PANTHER" id="PTHR43874">
    <property type="entry name" value="TWO-COMPONENT RESPONSE REGULATOR"/>
    <property type="match status" value="1"/>
</dbReference>
<dbReference type="GO" id="GO:0009736">
    <property type="term" value="P:cytokinin-activated signaling pathway"/>
    <property type="evidence" value="ECO:0007669"/>
    <property type="project" value="InterPro"/>
</dbReference>
<evidence type="ECO:0000259" key="5">
    <source>
        <dbReference type="PROSITE" id="PS50110"/>
    </source>
</evidence>
<dbReference type="OMA" id="WTHMKRN"/>
<evidence type="ECO:0000256" key="3">
    <source>
        <dbReference type="ARBA" id="ARBA00023163"/>
    </source>
</evidence>
<dbReference type="AlphaFoldDB" id="A0A2P6P2R9"/>
<dbReference type="Gramene" id="PRQ16233">
    <property type="protein sequence ID" value="PRQ16233"/>
    <property type="gene ID" value="RchiOBHm_Chr7g0181991"/>
</dbReference>
<feature type="domain" description="Response regulatory" evidence="5">
    <location>
        <begin position="20"/>
        <end position="138"/>
    </location>
</feature>
<dbReference type="SUPFAM" id="SSF52172">
    <property type="entry name" value="CheY-like"/>
    <property type="match status" value="1"/>
</dbReference>
<keyword evidence="3" id="KW-0804">Transcription</keyword>
<dbReference type="SMART" id="SM00448">
    <property type="entry name" value="REC"/>
    <property type="match status" value="1"/>
</dbReference>
<keyword evidence="1" id="KW-0902">Two-component regulatory system</keyword>
<protein>
    <submittedName>
        <fullName evidence="6">Putative response regulator and transcription factor RR-A-type family</fullName>
    </submittedName>
</protein>
<dbReference type="InterPro" id="IPR001789">
    <property type="entry name" value="Sig_transdc_resp-reg_receiver"/>
</dbReference>
<organism evidence="6 7">
    <name type="scientific">Rosa chinensis</name>
    <name type="common">China rose</name>
    <dbReference type="NCBI Taxonomy" id="74649"/>
    <lineage>
        <taxon>Eukaryota</taxon>
        <taxon>Viridiplantae</taxon>
        <taxon>Streptophyta</taxon>
        <taxon>Embryophyta</taxon>
        <taxon>Tracheophyta</taxon>
        <taxon>Spermatophyta</taxon>
        <taxon>Magnoliopsida</taxon>
        <taxon>eudicotyledons</taxon>
        <taxon>Gunneridae</taxon>
        <taxon>Pentapetalae</taxon>
        <taxon>rosids</taxon>
        <taxon>fabids</taxon>
        <taxon>Rosales</taxon>
        <taxon>Rosaceae</taxon>
        <taxon>Rosoideae</taxon>
        <taxon>Rosoideae incertae sedis</taxon>
        <taxon>Rosa</taxon>
    </lineage>
</organism>
<sequence length="186" mass="21258">MTSQVNSQNNGTSIDRSQVKILLCDRNAESCEEVSTLLTACCYQVISVGSAVKVVDALNEEWSSIDIILAAVDLPIESSIEMLKYIMQDRHFKCIPVIMLSTNHESSFLLNFLRLGATDYLVRPLCIDEILNLWMHCWRQPKELDWLPQNNLQISSEDSSNIFVYNDTDEEFLENTMQTLCVSKRN</sequence>
<keyword evidence="2" id="KW-0805">Transcription regulation</keyword>
<evidence type="ECO:0000256" key="4">
    <source>
        <dbReference type="PROSITE-ProRule" id="PRU00169"/>
    </source>
</evidence>
<evidence type="ECO:0000256" key="1">
    <source>
        <dbReference type="ARBA" id="ARBA00023012"/>
    </source>
</evidence>
<evidence type="ECO:0000313" key="7">
    <source>
        <dbReference type="Proteomes" id="UP000238479"/>
    </source>
</evidence>
<dbReference type="InterPro" id="IPR045279">
    <property type="entry name" value="ARR-like"/>
</dbReference>
<dbReference type="STRING" id="74649.A0A2P6P2R9"/>
<dbReference type="Gene3D" id="3.40.50.2300">
    <property type="match status" value="1"/>
</dbReference>
<dbReference type="Pfam" id="PF00072">
    <property type="entry name" value="Response_reg"/>
    <property type="match status" value="1"/>
</dbReference>
<dbReference type="EMBL" id="PDCK01000045">
    <property type="protein sequence ID" value="PRQ16233.1"/>
    <property type="molecule type" value="Genomic_DNA"/>
</dbReference>
<evidence type="ECO:0000313" key="6">
    <source>
        <dbReference type="EMBL" id="PRQ16233.1"/>
    </source>
</evidence>
<dbReference type="PANTHER" id="PTHR43874:SF1">
    <property type="entry name" value="TWO-COMPONENT RESPONSE REGULATOR-LIKE APRR1"/>
    <property type="match status" value="1"/>
</dbReference>